<feature type="transmembrane region" description="Helical" evidence="5">
    <location>
        <begin position="75"/>
        <end position="99"/>
    </location>
</feature>
<evidence type="ECO:0000259" key="6">
    <source>
        <dbReference type="Pfam" id="PF04893"/>
    </source>
</evidence>
<evidence type="ECO:0000313" key="7">
    <source>
        <dbReference type="EMBL" id="RCW27519.1"/>
    </source>
</evidence>
<feature type="domain" description="Yip1" evidence="6">
    <location>
        <begin position="8"/>
        <end position="177"/>
    </location>
</feature>
<evidence type="ECO:0000256" key="4">
    <source>
        <dbReference type="ARBA" id="ARBA00023136"/>
    </source>
</evidence>
<accession>A0A6I7HRC7</accession>
<comment type="caution">
    <text evidence="7">The sequence shown here is derived from an EMBL/GenBank/DDBJ whole genome shotgun (WGS) entry which is preliminary data.</text>
</comment>
<evidence type="ECO:0000256" key="2">
    <source>
        <dbReference type="ARBA" id="ARBA00022692"/>
    </source>
</evidence>
<protein>
    <submittedName>
        <fullName evidence="7">Uncharacterized protein DUF1282</fullName>
    </submittedName>
</protein>
<dbReference type="AlphaFoldDB" id="A0A6I7HRC7"/>
<evidence type="ECO:0000256" key="1">
    <source>
        <dbReference type="ARBA" id="ARBA00004141"/>
    </source>
</evidence>
<sequence length="270" mass="28266">MSLVVRIKGIMLTPRLVWPVIAAEETGTVALYTRYVMPLAAVPAVAGFLGASIFGVGTFGLSIRVPLATGLLQMVMSYTMSLVMIFIVSLTGNALAPGFGGQKNSANALKLVAYSSTAAMMGGVFALVPALWMMMLAASFYSVYLLFLGVPSLMLVPRQKALPYTAVLVVCGIVLGVIVNMAVGVVAYTGPAGIGSVDGAADMESPTGEVTINTPNGAVTFDMGKMEAWSAKVEALGRKLEEAQQAGDSAAFEQVLKEMNELQREQPTGK</sequence>
<dbReference type="InterPro" id="IPR006977">
    <property type="entry name" value="Yip1_dom"/>
</dbReference>
<dbReference type="RefSeq" id="WP_170141792.1">
    <property type="nucleotide sequence ID" value="NZ_QPIX01000002.1"/>
</dbReference>
<comment type="subcellular location">
    <subcellularLocation>
        <location evidence="1">Membrane</location>
        <topology evidence="1">Multi-pass membrane protein</topology>
    </subcellularLocation>
</comment>
<proteinExistence type="predicted"/>
<feature type="transmembrane region" description="Helical" evidence="5">
    <location>
        <begin position="111"/>
        <end position="132"/>
    </location>
</feature>
<organism evidence="7 8">
    <name type="scientific">Ciceribacter lividus</name>
    <dbReference type="NCBI Taxonomy" id="1197950"/>
    <lineage>
        <taxon>Bacteria</taxon>
        <taxon>Pseudomonadati</taxon>
        <taxon>Pseudomonadota</taxon>
        <taxon>Alphaproteobacteria</taxon>
        <taxon>Hyphomicrobiales</taxon>
        <taxon>Rhizobiaceae</taxon>
        <taxon>Ciceribacter</taxon>
    </lineage>
</organism>
<keyword evidence="4 5" id="KW-0472">Membrane</keyword>
<evidence type="ECO:0000256" key="3">
    <source>
        <dbReference type="ARBA" id="ARBA00022989"/>
    </source>
</evidence>
<feature type="transmembrane region" description="Helical" evidence="5">
    <location>
        <begin position="138"/>
        <end position="157"/>
    </location>
</feature>
<dbReference type="Proteomes" id="UP000252582">
    <property type="component" value="Unassembled WGS sequence"/>
</dbReference>
<evidence type="ECO:0000313" key="8">
    <source>
        <dbReference type="Proteomes" id="UP000252582"/>
    </source>
</evidence>
<keyword evidence="3 5" id="KW-1133">Transmembrane helix</keyword>
<dbReference type="Pfam" id="PF04893">
    <property type="entry name" value="Yip1"/>
    <property type="match status" value="1"/>
</dbReference>
<reference evidence="7 8" key="1">
    <citation type="submission" date="2018-07" db="EMBL/GenBank/DDBJ databases">
        <title>Genomic Encyclopedia of Type Strains, Phase IV (KMG-IV): sequencing the most valuable type-strain genomes for metagenomic binning, comparative biology and taxonomic classification.</title>
        <authorList>
            <person name="Goeker M."/>
        </authorList>
    </citation>
    <scope>NUCLEOTIDE SEQUENCE [LARGE SCALE GENOMIC DNA]</scope>
    <source>
        <strain evidence="7 8">DSM 25528</strain>
    </source>
</reference>
<dbReference type="EMBL" id="QPIX01000002">
    <property type="protein sequence ID" value="RCW27519.1"/>
    <property type="molecule type" value="Genomic_DNA"/>
</dbReference>
<feature type="transmembrane region" description="Helical" evidence="5">
    <location>
        <begin position="39"/>
        <end position="63"/>
    </location>
</feature>
<keyword evidence="8" id="KW-1185">Reference proteome</keyword>
<evidence type="ECO:0000256" key="5">
    <source>
        <dbReference type="SAM" id="Phobius"/>
    </source>
</evidence>
<feature type="transmembrane region" description="Helical" evidence="5">
    <location>
        <begin position="164"/>
        <end position="188"/>
    </location>
</feature>
<name>A0A6I7HRC7_9HYPH</name>
<gene>
    <name evidence="7" type="ORF">DFR48_1022</name>
</gene>
<dbReference type="GO" id="GO:0016020">
    <property type="term" value="C:membrane"/>
    <property type="evidence" value="ECO:0007669"/>
    <property type="project" value="UniProtKB-SubCell"/>
</dbReference>
<keyword evidence="2 5" id="KW-0812">Transmembrane</keyword>